<dbReference type="GO" id="GO:0000012">
    <property type="term" value="P:single strand break repair"/>
    <property type="evidence" value="ECO:0007669"/>
    <property type="project" value="TreeGrafter"/>
</dbReference>
<comment type="catalytic activity">
    <reaction evidence="15">
        <text>a 5'-end adenosine-5'-diphospho-5'-ribonucleoside-2'-deoxyribonucleotide-DNA + H2O = a 5'-end 5'-phospho-ribonucleoside-2'-deoxyribonucleotide-DNA + AMP + 2 H(+)</text>
        <dbReference type="Rhea" id="RHEA:52132"/>
        <dbReference type="Rhea" id="RHEA-COMP:13182"/>
        <dbReference type="Rhea" id="RHEA-COMP:13183"/>
        <dbReference type="ChEBI" id="CHEBI:15377"/>
        <dbReference type="ChEBI" id="CHEBI:15378"/>
        <dbReference type="ChEBI" id="CHEBI:136414"/>
        <dbReference type="ChEBI" id="CHEBI:136415"/>
        <dbReference type="ChEBI" id="CHEBI:456215"/>
        <dbReference type="EC" id="3.6.1.71"/>
    </reaction>
</comment>
<proteinExistence type="predicted"/>
<dbReference type="GO" id="GO:0003697">
    <property type="term" value="F:single-stranded DNA binding"/>
    <property type="evidence" value="ECO:0007669"/>
    <property type="project" value="TreeGrafter"/>
</dbReference>
<evidence type="ECO:0000256" key="9">
    <source>
        <dbReference type="ARBA" id="ARBA00022833"/>
    </source>
</evidence>
<dbReference type="GO" id="GO:0046872">
    <property type="term" value="F:metal ion binding"/>
    <property type="evidence" value="ECO:0007669"/>
    <property type="project" value="UniProtKB-KW"/>
</dbReference>
<evidence type="ECO:0000256" key="2">
    <source>
        <dbReference type="ARBA" id="ARBA00004496"/>
    </source>
</evidence>
<comment type="catalytic activity">
    <reaction evidence="14">
        <text>a 5'-end adenosine-5'-diphospho-5'-2'-deoxyribonucleoside-DNA + H2O = a 5'-end 5'-phospho-2'-deoxyribonucleoside-DNA + AMP + 2 H(+)</text>
        <dbReference type="Rhea" id="RHEA:52128"/>
        <dbReference type="Rhea" id="RHEA-COMP:13180"/>
        <dbReference type="Rhea" id="RHEA-COMP:13181"/>
        <dbReference type="ChEBI" id="CHEBI:15377"/>
        <dbReference type="ChEBI" id="CHEBI:15378"/>
        <dbReference type="ChEBI" id="CHEBI:136412"/>
        <dbReference type="ChEBI" id="CHEBI:136413"/>
        <dbReference type="ChEBI" id="CHEBI:456215"/>
        <dbReference type="EC" id="3.6.1.71"/>
    </reaction>
</comment>
<keyword evidence="11" id="KW-0234">DNA repair</keyword>
<keyword evidence="8" id="KW-0378">Hydrolase</keyword>
<evidence type="ECO:0000256" key="20">
    <source>
        <dbReference type="SAM" id="MobiDB-lite"/>
    </source>
</evidence>
<keyword evidence="9" id="KW-0862">Zinc</keyword>
<organism evidence="22 23">
    <name type="scientific">Colletotrichum lupini</name>
    <dbReference type="NCBI Taxonomy" id="145971"/>
    <lineage>
        <taxon>Eukaryota</taxon>
        <taxon>Fungi</taxon>
        <taxon>Dikarya</taxon>
        <taxon>Ascomycota</taxon>
        <taxon>Pezizomycotina</taxon>
        <taxon>Sordariomycetes</taxon>
        <taxon>Hypocreomycetidae</taxon>
        <taxon>Glomerellales</taxon>
        <taxon>Glomerellaceae</taxon>
        <taxon>Colletotrichum</taxon>
        <taxon>Colletotrichum acutatum species complex</taxon>
    </lineage>
</organism>
<evidence type="ECO:0000256" key="3">
    <source>
        <dbReference type="ARBA" id="ARBA00012495"/>
    </source>
</evidence>
<gene>
    <name evidence="22" type="ORF">CLUP02_08347</name>
</gene>
<evidence type="ECO:0000256" key="1">
    <source>
        <dbReference type="ARBA" id="ARBA00004123"/>
    </source>
</evidence>
<keyword evidence="12" id="KW-0539">Nucleus</keyword>
<evidence type="ECO:0000256" key="19">
    <source>
        <dbReference type="PROSITE-ProRule" id="PRU00464"/>
    </source>
</evidence>
<evidence type="ECO:0000256" key="10">
    <source>
        <dbReference type="ARBA" id="ARBA00023125"/>
    </source>
</evidence>
<evidence type="ECO:0000256" key="12">
    <source>
        <dbReference type="ARBA" id="ARBA00023242"/>
    </source>
</evidence>
<evidence type="ECO:0000313" key="23">
    <source>
        <dbReference type="Proteomes" id="UP000830671"/>
    </source>
</evidence>
<evidence type="ECO:0000256" key="16">
    <source>
        <dbReference type="ARBA" id="ARBA00059438"/>
    </source>
</evidence>
<dbReference type="Pfam" id="PF01230">
    <property type="entry name" value="HIT"/>
    <property type="match status" value="1"/>
</dbReference>
<dbReference type="PROSITE" id="PS51084">
    <property type="entry name" value="HIT_2"/>
    <property type="match status" value="1"/>
</dbReference>
<evidence type="ECO:0000313" key="22">
    <source>
        <dbReference type="EMBL" id="UQC82857.1"/>
    </source>
</evidence>
<dbReference type="EC" id="3.6.1.72" evidence="3"/>
<dbReference type="Pfam" id="PF16278">
    <property type="entry name" value="zf-C2HE"/>
    <property type="match status" value="1"/>
</dbReference>
<evidence type="ECO:0000256" key="4">
    <source>
        <dbReference type="ARBA" id="ARBA00012496"/>
    </source>
</evidence>
<feature type="domain" description="HIT" evidence="21">
    <location>
        <begin position="159"/>
        <end position="301"/>
    </location>
</feature>
<dbReference type="EC" id="3.6.1.71" evidence="4"/>
<dbReference type="KEGG" id="clup:CLUP02_08347"/>
<dbReference type="Gene3D" id="3.30.428.10">
    <property type="entry name" value="HIT-like"/>
    <property type="match status" value="1"/>
</dbReference>
<dbReference type="EMBL" id="CP019476">
    <property type="protein sequence ID" value="UQC82857.1"/>
    <property type="molecule type" value="Genomic_DNA"/>
</dbReference>
<evidence type="ECO:0000256" key="14">
    <source>
        <dbReference type="ARBA" id="ARBA00044639"/>
    </source>
</evidence>
<keyword evidence="23" id="KW-1185">Reference proteome</keyword>
<evidence type="ECO:0000256" key="18">
    <source>
        <dbReference type="ARBA" id="ARBA00076243"/>
    </source>
</evidence>
<dbReference type="InterPro" id="IPR032566">
    <property type="entry name" value="Znf-C2HE"/>
</dbReference>
<reference evidence="22" key="1">
    <citation type="journal article" date="2021" name="Mol. Plant Microbe Interact.">
        <title>Complete Genome Sequence of the Plant-Pathogenic Fungus Colletotrichum lupini.</title>
        <authorList>
            <person name="Baroncelli R."/>
            <person name="Pensec F."/>
            <person name="Da Lio D."/>
            <person name="Boufleur T."/>
            <person name="Vicente I."/>
            <person name="Sarrocco S."/>
            <person name="Picot A."/>
            <person name="Baraldi E."/>
            <person name="Sukno S."/>
            <person name="Thon M."/>
            <person name="Le Floch G."/>
        </authorList>
    </citation>
    <scope>NUCLEOTIDE SEQUENCE</scope>
    <source>
        <strain evidence="22">IMI 504893</strain>
    </source>
</reference>
<keyword evidence="6" id="KW-0479">Metal-binding</keyword>
<feature type="region of interest" description="Disordered" evidence="20">
    <location>
        <begin position="413"/>
        <end position="443"/>
    </location>
</feature>
<dbReference type="RefSeq" id="XP_049144480.1">
    <property type="nucleotide sequence ID" value="XM_049287337.1"/>
</dbReference>
<dbReference type="GeneID" id="73342347"/>
<dbReference type="GO" id="GO:0120108">
    <property type="term" value="F:DNA-3'-diphospho-5'-guanosine diphosphatase activity"/>
    <property type="evidence" value="ECO:0007669"/>
    <property type="project" value="UniProtKB-EC"/>
</dbReference>
<evidence type="ECO:0000259" key="21">
    <source>
        <dbReference type="PROSITE" id="PS51084"/>
    </source>
</evidence>
<dbReference type="InterPro" id="IPR036265">
    <property type="entry name" value="HIT-like_sf"/>
</dbReference>
<evidence type="ECO:0000256" key="6">
    <source>
        <dbReference type="ARBA" id="ARBA00022723"/>
    </source>
</evidence>
<comment type="subcellular location">
    <subcellularLocation>
        <location evidence="2">Cytoplasm</location>
    </subcellularLocation>
    <subcellularLocation>
        <location evidence="1">Nucleus</location>
    </subcellularLocation>
</comment>
<evidence type="ECO:0000256" key="7">
    <source>
        <dbReference type="ARBA" id="ARBA00022763"/>
    </source>
</evidence>
<evidence type="ECO:0000256" key="15">
    <source>
        <dbReference type="ARBA" id="ARBA00044713"/>
    </source>
</evidence>
<dbReference type="GO" id="GO:1990165">
    <property type="term" value="F:single-strand break-containing DNA binding"/>
    <property type="evidence" value="ECO:0007669"/>
    <property type="project" value="TreeGrafter"/>
</dbReference>
<dbReference type="GO" id="GO:0033699">
    <property type="term" value="F:DNA 5'-adenosine monophosphate hydrolase activity"/>
    <property type="evidence" value="ECO:0007669"/>
    <property type="project" value="UniProtKB-EC"/>
</dbReference>
<comment type="catalytic activity">
    <reaction evidence="13">
        <text>a 3'-end 2'-deoxyribonucleotide-3'-diphospho-5'-guanosine-DNA + H2O = a 3'-end 2'-deoxyribonucleotide 3'-phosphate-DNA + GMP + 2 H(+)</text>
        <dbReference type="Rhea" id="RHEA:52140"/>
        <dbReference type="Rhea" id="RHEA-COMP:13186"/>
        <dbReference type="Rhea" id="RHEA-COMP:13187"/>
        <dbReference type="ChEBI" id="CHEBI:15377"/>
        <dbReference type="ChEBI" id="CHEBI:15378"/>
        <dbReference type="ChEBI" id="CHEBI:58115"/>
        <dbReference type="ChEBI" id="CHEBI:136419"/>
        <dbReference type="ChEBI" id="CHEBI:136420"/>
        <dbReference type="EC" id="3.6.1.72"/>
    </reaction>
</comment>
<dbReference type="GO" id="GO:0003725">
    <property type="term" value="F:double-stranded RNA binding"/>
    <property type="evidence" value="ECO:0007669"/>
    <property type="project" value="TreeGrafter"/>
</dbReference>
<evidence type="ECO:0000256" key="13">
    <source>
        <dbReference type="ARBA" id="ARBA00024601"/>
    </source>
</evidence>
<protein>
    <recommendedName>
        <fullName evidence="17">Aprataxin-like protein</fullName>
        <ecNumber evidence="4">3.6.1.71</ecNumber>
        <ecNumber evidence="3">3.6.1.72</ecNumber>
    </recommendedName>
    <alternativeName>
        <fullName evidence="18">Hit family protein 3</fullName>
    </alternativeName>
</protein>
<feature type="region of interest" description="Disordered" evidence="20">
    <location>
        <begin position="80"/>
        <end position="104"/>
    </location>
</feature>
<accession>A0A9Q8SSN4</accession>
<keyword evidence="10" id="KW-0238">DNA-binding</keyword>
<dbReference type="GO" id="GO:0030983">
    <property type="term" value="F:mismatched DNA binding"/>
    <property type="evidence" value="ECO:0007669"/>
    <property type="project" value="TreeGrafter"/>
</dbReference>
<keyword evidence="7" id="KW-0227">DNA damage</keyword>
<evidence type="ECO:0000256" key="11">
    <source>
        <dbReference type="ARBA" id="ARBA00023204"/>
    </source>
</evidence>
<evidence type="ECO:0000256" key="5">
    <source>
        <dbReference type="ARBA" id="ARBA00022490"/>
    </source>
</evidence>
<dbReference type="GO" id="GO:0005634">
    <property type="term" value="C:nucleus"/>
    <property type="evidence" value="ECO:0007669"/>
    <property type="project" value="UniProtKB-SubCell"/>
</dbReference>
<dbReference type="InterPro" id="IPR011146">
    <property type="entry name" value="HIT-like"/>
</dbReference>
<feature type="region of interest" description="Disordered" evidence="20">
    <location>
        <begin position="127"/>
        <end position="160"/>
    </location>
</feature>
<dbReference type="Proteomes" id="UP000830671">
    <property type="component" value="Chromosome 4"/>
</dbReference>
<dbReference type="SUPFAM" id="SSF54197">
    <property type="entry name" value="HIT-like"/>
    <property type="match status" value="1"/>
</dbReference>
<comment type="function">
    <text evidence="16">DNA-binding protein involved in single-strand DNA break repair, double-strand DNA break repair and base excision repair. Resolves abortive DNA ligation intermediates formed either at base excision sites, or when DNA ligases attempt to repair non-ligatable breaks induced by reactive oxygen species. Catalyzes the release of adenylate groups covalently linked to 5'-phosphate termini, resulting in the production of 5'-phosphate termini that can be efficiently rejoined. Likewise, catalyzes the release of 3'-linked guanosine (DNAppG) and inosine (DNAppI) from DNA, but has higher specific activity with 5'-linked adenosine (AppDNA).</text>
</comment>
<evidence type="ECO:0000256" key="17">
    <source>
        <dbReference type="ARBA" id="ARBA00068941"/>
    </source>
</evidence>
<name>A0A9Q8SSN4_9PEZI</name>
<dbReference type="PANTHER" id="PTHR12486:SF4">
    <property type="entry name" value="APRATAXIN"/>
    <property type="match status" value="1"/>
</dbReference>
<dbReference type="FunFam" id="3.30.428.10:FF:000017">
    <property type="entry name" value="Aprataxin-like protein"/>
    <property type="match status" value="1"/>
</dbReference>
<dbReference type="GO" id="GO:0005737">
    <property type="term" value="C:cytoplasm"/>
    <property type="evidence" value="ECO:0007669"/>
    <property type="project" value="UniProtKB-SubCell"/>
</dbReference>
<feature type="compositionally biased region" description="Polar residues" evidence="20">
    <location>
        <begin position="414"/>
        <end position="424"/>
    </location>
</feature>
<evidence type="ECO:0000256" key="8">
    <source>
        <dbReference type="ARBA" id="ARBA00022801"/>
    </source>
</evidence>
<dbReference type="AlphaFoldDB" id="A0A9Q8SSN4"/>
<feature type="short sequence motif" description="Histidine triad motif" evidence="19">
    <location>
        <begin position="286"/>
        <end position="290"/>
    </location>
</feature>
<dbReference type="PANTHER" id="PTHR12486">
    <property type="entry name" value="APRATAXIN-RELATED"/>
    <property type="match status" value="1"/>
</dbReference>
<keyword evidence="5" id="KW-0963">Cytoplasm</keyword>
<sequence length="443" mass="49541">MENAVGGEDENAVGLSKPLAVSGCRGGLQWPLSDLYVDGGWHWMEGHGFSCSSPADIAFGRNETADRSFEATESSLPLLSHTRPLNIPPARQTMAGTDSDPEDAITKDEIQGTAAAPAQPRNAFAELMTRKRKPEPTLEPPKASSRNKPPHTSRDGLGVYIENPSSFPASRVIYHNDDFVAINDLYPKASVHTLLLPRSPKYTLLHPFEAFDDPEFLATVQNEVLKLKDLVAKELQRRFATESKAEADREAVLDGRAEPTGAELPQGRDWHAEIISGIHAHPSMNHLHVHVLSRDMYSVCLKHRKHYNSFNTPFLVDVADFPLAPDDPRRHPGHEGYLMKMDLVCWRCKDNFKNQFAKLKQHLSQEFERNKGANEQKQSVEQHNLSPKTEGCVFTITTIEGRERTRTVIDTKPTKQIGSDTPTPSYVFPSVRQTKNPKIPCEM</sequence>